<feature type="region of interest" description="Disordered" evidence="1">
    <location>
        <begin position="471"/>
        <end position="496"/>
    </location>
</feature>
<dbReference type="KEGG" id="lbc:LACBIDRAFT_325966"/>
<dbReference type="Proteomes" id="UP000001194">
    <property type="component" value="Unassembled WGS sequence"/>
</dbReference>
<evidence type="ECO:0000313" key="3">
    <source>
        <dbReference type="Proteomes" id="UP000001194"/>
    </source>
</evidence>
<dbReference type="GeneID" id="6075699"/>
<evidence type="ECO:0000256" key="1">
    <source>
        <dbReference type="SAM" id="MobiDB-lite"/>
    </source>
</evidence>
<gene>
    <name evidence="2" type="ORF">LACBIDRAFT_325966</name>
</gene>
<dbReference type="RefSeq" id="XP_001879633.1">
    <property type="nucleotide sequence ID" value="XM_001879598.1"/>
</dbReference>
<reference evidence="2 3" key="1">
    <citation type="journal article" date="2008" name="Nature">
        <title>The genome of Laccaria bicolor provides insights into mycorrhizal symbiosis.</title>
        <authorList>
            <person name="Martin F."/>
            <person name="Aerts A."/>
            <person name="Ahren D."/>
            <person name="Brun A."/>
            <person name="Danchin E.G.J."/>
            <person name="Duchaussoy F."/>
            <person name="Gibon J."/>
            <person name="Kohler A."/>
            <person name="Lindquist E."/>
            <person name="Pereda V."/>
            <person name="Salamov A."/>
            <person name="Shapiro H.J."/>
            <person name="Wuyts J."/>
            <person name="Blaudez D."/>
            <person name="Buee M."/>
            <person name="Brokstein P."/>
            <person name="Canbaeck B."/>
            <person name="Cohen D."/>
            <person name="Courty P.E."/>
            <person name="Coutinho P.M."/>
            <person name="Delaruelle C."/>
            <person name="Detter J.C."/>
            <person name="Deveau A."/>
            <person name="DiFazio S."/>
            <person name="Duplessis S."/>
            <person name="Fraissinet-Tachet L."/>
            <person name="Lucic E."/>
            <person name="Frey-Klett P."/>
            <person name="Fourrey C."/>
            <person name="Feussner I."/>
            <person name="Gay G."/>
            <person name="Grimwood J."/>
            <person name="Hoegger P.J."/>
            <person name="Jain P."/>
            <person name="Kilaru S."/>
            <person name="Labbe J."/>
            <person name="Lin Y.C."/>
            <person name="Legue V."/>
            <person name="Le Tacon F."/>
            <person name="Marmeisse R."/>
            <person name="Melayah D."/>
            <person name="Montanini B."/>
            <person name="Muratet M."/>
            <person name="Nehls U."/>
            <person name="Niculita-Hirzel H."/>
            <person name="Oudot-Le Secq M.P."/>
            <person name="Peter M."/>
            <person name="Quesneville H."/>
            <person name="Rajashekar B."/>
            <person name="Reich M."/>
            <person name="Rouhier N."/>
            <person name="Schmutz J."/>
            <person name="Yin T."/>
            <person name="Chalot M."/>
            <person name="Henrissat B."/>
            <person name="Kuees U."/>
            <person name="Lucas S."/>
            <person name="Van de Peer Y."/>
            <person name="Podila G.K."/>
            <person name="Polle A."/>
            <person name="Pukkila P.J."/>
            <person name="Richardson P.M."/>
            <person name="Rouze P."/>
            <person name="Sanders I.R."/>
            <person name="Stajich J.E."/>
            <person name="Tunlid A."/>
            <person name="Tuskan G."/>
            <person name="Grigoriev I.V."/>
        </authorList>
    </citation>
    <scope>NUCLEOTIDE SEQUENCE [LARGE SCALE GENOMIC DNA]</scope>
    <source>
        <strain evidence="3">S238N-H82 / ATCC MYA-4686</strain>
    </source>
</reference>
<dbReference type="AlphaFoldDB" id="B0D6U3"/>
<evidence type="ECO:0000313" key="2">
    <source>
        <dbReference type="EMBL" id="EDR09284.1"/>
    </source>
</evidence>
<protein>
    <submittedName>
        <fullName evidence="2">Predicted protein</fullName>
    </submittedName>
</protein>
<feature type="region of interest" description="Disordered" evidence="1">
    <location>
        <begin position="231"/>
        <end position="275"/>
    </location>
</feature>
<proteinExistence type="predicted"/>
<dbReference type="HOGENOM" id="CLU_490953_0_0_1"/>
<dbReference type="OrthoDB" id="420187at2759"/>
<feature type="compositionally biased region" description="Low complexity" evidence="1">
    <location>
        <begin position="241"/>
        <end position="275"/>
    </location>
</feature>
<feature type="compositionally biased region" description="Basic and acidic residues" evidence="1">
    <location>
        <begin position="194"/>
        <end position="210"/>
    </location>
</feature>
<dbReference type="EMBL" id="DS547099">
    <property type="protein sequence ID" value="EDR09284.1"/>
    <property type="molecule type" value="Genomic_DNA"/>
</dbReference>
<keyword evidence="3" id="KW-1185">Reference proteome</keyword>
<dbReference type="InParanoid" id="B0D6U3"/>
<name>B0D6U3_LACBS</name>
<feature type="region of interest" description="Disordered" evidence="1">
    <location>
        <begin position="181"/>
        <end position="213"/>
    </location>
</feature>
<organism evidence="3">
    <name type="scientific">Laccaria bicolor (strain S238N-H82 / ATCC MYA-4686)</name>
    <name type="common">Bicoloured deceiver</name>
    <name type="synonym">Laccaria laccata var. bicolor</name>
    <dbReference type="NCBI Taxonomy" id="486041"/>
    <lineage>
        <taxon>Eukaryota</taxon>
        <taxon>Fungi</taxon>
        <taxon>Dikarya</taxon>
        <taxon>Basidiomycota</taxon>
        <taxon>Agaricomycotina</taxon>
        <taxon>Agaricomycetes</taxon>
        <taxon>Agaricomycetidae</taxon>
        <taxon>Agaricales</taxon>
        <taxon>Agaricineae</taxon>
        <taxon>Hydnangiaceae</taxon>
        <taxon>Laccaria</taxon>
    </lineage>
</organism>
<sequence>MKKLSSSHSSTCFLRVNWPASSSSRNVTTCHRSDEDHHQLSAAALYSLTFKTEASPPESGLPALCYTLVLNDDTQFQPHEPRRLFPASATSKQFTHAALINHSRDRISLLRRWVRTTKTIPFPRQPYSAPSSAPPSSRSAMHGTWWTIIVYRSRKIGIDSWTWQFCIEHWRCWKIENGLDVKGNGSRDGEEELRDGSGGEDHETKARVPEDQTTATLDHQKCALTHALPPLSPPGPPPVHIPTSMSTPTSTFPLPNTTDDVASSTTSTDDTPDVTSSAATSVEYFEMKSEASLGPDDCAARWDDNITFRRTHPLLIGVCCLSYQAIGYQQWPAEQPPLSNGVGSARQTKTWLLPARGRYLSHCCKGITIADCVDHFEYVTLPVYHNMKSEASLGLGGMPISAIQTTAPLDGTTVSISLPDALTHSSSASAAYFTGKLATSNGPLSNFVVVAPSPRIGSIYLNQATASSKLHNRRKDTFNNATDDDESSGSENERDLCRATRSSNATYGDRVTSTADCVDHFEYVAFPVYHNPHPQQRRNSLGFQQIAKTDSMVLS</sequence>
<accession>B0D6U3</accession>
<feature type="compositionally biased region" description="Pro residues" evidence="1">
    <location>
        <begin position="231"/>
        <end position="240"/>
    </location>
</feature>